<evidence type="ECO:0000256" key="6">
    <source>
        <dbReference type="ARBA" id="ARBA00022670"/>
    </source>
</evidence>
<evidence type="ECO:0000256" key="4">
    <source>
        <dbReference type="ARBA" id="ARBA00012448"/>
    </source>
</evidence>
<keyword evidence="10" id="KW-0573">Peptidoglycan synthesis</keyword>
<evidence type="ECO:0000256" key="10">
    <source>
        <dbReference type="ARBA" id="ARBA00022984"/>
    </source>
</evidence>
<dbReference type="InterPro" id="IPR012907">
    <property type="entry name" value="Peptidase_S11_C"/>
</dbReference>
<dbReference type="Gene3D" id="2.60.410.10">
    <property type="entry name" value="D-Ala-D-Ala carboxypeptidase, C-terminal domain"/>
    <property type="match status" value="1"/>
</dbReference>
<evidence type="ECO:0000256" key="2">
    <source>
        <dbReference type="ARBA" id="ARBA00004752"/>
    </source>
</evidence>
<evidence type="ECO:0000256" key="5">
    <source>
        <dbReference type="ARBA" id="ARBA00022645"/>
    </source>
</evidence>
<dbReference type="SUPFAM" id="SSF56601">
    <property type="entry name" value="beta-lactamase/transpeptidase-like"/>
    <property type="match status" value="1"/>
</dbReference>
<keyword evidence="11" id="KW-0961">Cell wall biogenesis/degradation</keyword>
<dbReference type="InterPro" id="IPR037167">
    <property type="entry name" value="Peptidase_S11_C_sf"/>
</dbReference>
<dbReference type="PANTHER" id="PTHR21581">
    <property type="entry name" value="D-ALANYL-D-ALANINE CARBOXYPEPTIDASE"/>
    <property type="match status" value="1"/>
</dbReference>
<dbReference type="EC" id="3.4.16.4" evidence="4"/>
<feature type="domain" description="Peptidase S11 D-Ala-D-Ala carboxypeptidase A C-terminal" evidence="15">
    <location>
        <begin position="290"/>
        <end position="380"/>
    </location>
</feature>
<dbReference type="RefSeq" id="WP_249698022.1">
    <property type="nucleotide sequence ID" value="NZ_JAMFLX010000004.1"/>
</dbReference>
<evidence type="ECO:0000256" key="11">
    <source>
        <dbReference type="ARBA" id="ARBA00023316"/>
    </source>
</evidence>
<dbReference type="Gene3D" id="3.40.710.10">
    <property type="entry name" value="DD-peptidase/beta-lactamase superfamily"/>
    <property type="match status" value="1"/>
</dbReference>
<evidence type="ECO:0000256" key="8">
    <source>
        <dbReference type="ARBA" id="ARBA00022801"/>
    </source>
</evidence>
<feature type="chain" id="PRO_5045921788" description="serine-type D-Ala-D-Ala carboxypeptidase" evidence="14">
    <location>
        <begin position="30"/>
        <end position="400"/>
    </location>
</feature>
<dbReference type="InterPro" id="IPR001967">
    <property type="entry name" value="Peptidase_S11_N"/>
</dbReference>
<protein>
    <recommendedName>
        <fullName evidence="4">serine-type D-Ala-D-Ala carboxypeptidase</fullName>
        <ecNumber evidence="4">3.4.16.4</ecNumber>
    </recommendedName>
</protein>
<proteinExistence type="inferred from homology"/>
<comment type="catalytic activity">
    <reaction evidence="12">
        <text>Preferential cleavage: (Ac)2-L-Lys-D-Ala-|-D-Ala. Also transpeptidation of peptidyl-alanyl moieties that are N-acyl substituents of D-alanine.</text>
        <dbReference type="EC" id="3.4.16.4"/>
    </reaction>
</comment>
<evidence type="ECO:0000313" key="17">
    <source>
        <dbReference type="Proteomes" id="UP001203338"/>
    </source>
</evidence>
<dbReference type="EMBL" id="JAMFLX010000004">
    <property type="protein sequence ID" value="MCL6269128.1"/>
    <property type="molecule type" value="Genomic_DNA"/>
</dbReference>
<organism evidence="16 17">
    <name type="scientific">Parendozoicomonas callyspongiae</name>
    <dbReference type="NCBI Taxonomy" id="2942213"/>
    <lineage>
        <taxon>Bacteria</taxon>
        <taxon>Pseudomonadati</taxon>
        <taxon>Pseudomonadota</taxon>
        <taxon>Gammaproteobacteria</taxon>
        <taxon>Oceanospirillales</taxon>
        <taxon>Endozoicomonadaceae</taxon>
        <taxon>Parendozoicomonas</taxon>
    </lineage>
</organism>
<name>A0ABT0PF20_9GAMM</name>
<keyword evidence="6" id="KW-0645">Protease</keyword>
<keyword evidence="5 16" id="KW-0121">Carboxypeptidase</keyword>
<evidence type="ECO:0000259" key="15">
    <source>
        <dbReference type="SMART" id="SM00936"/>
    </source>
</evidence>
<sequence>MNQTARISKRLAASMIGAAMLVVSSMASALPAGLIPAPPKVAAKSYILLDADSGEILAESNSDEAMPPASLTKMMTAYVVENELASGNISRNDLVTVSEKAWRMRGSLMFIEVGEKVTVSDLLKGVIIVSGNDASVALAEYVAGSEDAFSQVMNATAQQLGMENSHFKNASGWPTKGHYASARDLAKLSRAIIYDHPEYYDIYNEREFQYGVNKSTGKPLNPQPNRNTLLWTNPDVDGLKTGHTDAAGYCLAASAKKDDRRLIAVVMGTASERARANETQKLLTYGFRFFENVEVNRGGVALEQVRVWKGDRDQLSVGLEKDLVVTVPRGRGKDVNATMSVESDLEAPIQAGQVVGSVIVKIDDEIVEEKPLIALEDVQEGGFFKRLWDGIVRFFMGLFS</sequence>
<keyword evidence="9" id="KW-0133">Cell shape</keyword>
<comment type="pathway">
    <text evidence="2">Cell wall biogenesis; peptidoglycan biosynthesis.</text>
</comment>
<dbReference type="PANTHER" id="PTHR21581:SF6">
    <property type="entry name" value="TRAFFICKING PROTEIN PARTICLE COMPLEX SUBUNIT 12"/>
    <property type="match status" value="1"/>
</dbReference>
<dbReference type="SUPFAM" id="SSF69189">
    <property type="entry name" value="Penicillin-binding protein associated domain"/>
    <property type="match status" value="1"/>
</dbReference>
<keyword evidence="8" id="KW-0378">Hydrolase</keyword>
<comment type="caution">
    <text evidence="16">The sequence shown here is derived from an EMBL/GenBank/DDBJ whole genome shotgun (WGS) entry which is preliminary data.</text>
</comment>
<dbReference type="Proteomes" id="UP001203338">
    <property type="component" value="Unassembled WGS sequence"/>
</dbReference>
<keyword evidence="17" id="KW-1185">Reference proteome</keyword>
<evidence type="ECO:0000256" key="9">
    <source>
        <dbReference type="ARBA" id="ARBA00022960"/>
    </source>
</evidence>
<evidence type="ECO:0000256" key="12">
    <source>
        <dbReference type="ARBA" id="ARBA00034000"/>
    </source>
</evidence>
<evidence type="ECO:0000256" key="3">
    <source>
        <dbReference type="ARBA" id="ARBA00007164"/>
    </source>
</evidence>
<dbReference type="PRINTS" id="PR00725">
    <property type="entry name" value="DADACBPTASE1"/>
</dbReference>
<dbReference type="GO" id="GO:0004180">
    <property type="term" value="F:carboxypeptidase activity"/>
    <property type="evidence" value="ECO:0007669"/>
    <property type="project" value="UniProtKB-KW"/>
</dbReference>
<dbReference type="InterPro" id="IPR015956">
    <property type="entry name" value="Peniciliin-bd_prot_C_sf"/>
</dbReference>
<comment type="function">
    <text evidence="1">Removes C-terminal D-alanyl residues from sugar-peptide cell wall precursors.</text>
</comment>
<dbReference type="SMART" id="SM00936">
    <property type="entry name" value="PBP5_C"/>
    <property type="match status" value="1"/>
</dbReference>
<dbReference type="Pfam" id="PF00768">
    <property type="entry name" value="Peptidase_S11"/>
    <property type="match status" value="1"/>
</dbReference>
<dbReference type="Pfam" id="PF07943">
    <property type="entry name" value="PBP5_C"/>
    <property type="match status" value="1"/>
</dbReference>
<feature type="signal peptide" evidence="14">
    <location>
        <begin position="1"/>
        <end position="29"/>
    </location>
</feature>
<evidence type="ECO:0000256" key="1">
    <source>
        <dbReference type="ARBA" id="ARBA00003217"/>
    </source>
</evidence>
<evidence type="ECO:0000256" key="7">
    <source>
        <dbReference type="ARBA" id="ARBA00022729"/>
    </source>
</evidence>
<evidence type="ECO:0000313" key="16">
    <source>
        <dbReference type="EMBL" id="MCL6269128.1"/>
    </source>
</evidence>
<gene>
    <name evidence="16" type="ORF">M3P05_04120</name>
</gene>
<dbReference type="InterPro" id="IPR012338">
    <property type="entry name" value="Beta-lactam/transpept-like"/>
</dbReference>
<keyword evidence="7 14" id="KW-0732">Signal</keyword>
<comment type="similarity">
    <text evidence="3 13">Belongs to the peptidase S11 family.</text>
</comment>
<reference evidence="16 17" key="1">
    <citation type="submission" date="2022-05" db="EMBL/GenBank/DDBJ databases">
        <authorList>
            <person name="Park J.-S."/>
        </authorList>
    </citation>
    <scope>NUCLEOTIDE SEQUENCE [LARGE SCALE GENOMIC DNA]</scope>
    <source>
        <strain evidence="16 17">2012CJ34-2</strain>
    </source>
</reference>
<evidence type="ECO:0000256" key="13">
    <source>
        <dbReference type="RuleBase" id="RU004016"/>
    </source>
</evidence>
<evidence type="ECO:0000256" key="14">
    <source>
        <dbReference type="SAM" id="SignalP"/>
    </source>
</evidence>
<dbReference type="InterPro" id="IPR018044">
    <property type="entry name" value="Peptidase_S11"/>
</dbReference>
<accession>A0ABT0PF20</accession>